<gene>
    <name evidence="2" type="ORF">H4F98_05245</name>
</gene>
<dbReference type="AlphaFoldDB" id="A0A7W3TKD8"/>
<dbReference type="Gene3D" id="3.40.630.30">
    <property type="match status" value="1"/>
</dbReference>
<comment type="caution">
    <text evidence="2">The sequence shown here is derived from an EMBL/GenBank/DDBJ whole genome shotgun (WGS) entry which is preliminary data.</text>
</comment>
<proteinExistence type="predicted"/>
<name>A0A7W3TKD8_9GAMM</name>
<evidence type="ECO:0000313" key="2">
    <source>
        <dbReference type="EMBL" id="MBB1059975.1"/>
    </source>
</evidence>
<dbReference type="InterPro" id="IPR000182">
    <property type="entry name" value="GNAT_dom"/>
</dbReference>
<evidence type="ECO:0000259" key="1">
    <source>
        <dbReference type="Pfam" id="PF13302"/>
    </source>
</evidence>
<feature type="domain" description="N-acetyltransferase" evidence="1">
    <location>
        <begin position="9"/>
        <end position="129"/>
    </location>
</feature>
<dbReference type="Proteomes" id="UP000523196">
    <property type="component" value="Unassembled WGS sequence"/>
</dbReference>
<keyword evidence="3" id="KW-1185">Reference proteome</keyword>
<dbReference type="GO" id="GO:0016747">
    <property type="term" value="F:acyltransferase activity, transferring groups other than amino-acyl groups"/>
    <property type="evidence" value="ECO:0007669"/>
    <property type="project" value="InterPro"/>
</dbReference>
<dbReference type="EMBL" id="JACHTF010000004">
    <property type="protein sequence ID" value="MBB1059975.1"/>
    <property type="molecule type" value="Genomic_DNA"/>
</dbReference>
<keyword evidence="2" id="KW-0808">Transferase</keyword>
<organism evidence="2 3">
    <name type="scientific">Marilutibacter spongiae</name>
    <dbReference type="NCBI Taxonomy" id="2025720"/>
    <lineage>
        <taxon>Bacteria</taxon>
        <taxon>Pseudomonadati</taxon>
        <taxon>Pseudomonadota</taxon>
        <taxon>Gammaproteobacteria</taxon>
        <taxon>Lysobacterales</taxon>
        <taxon>Lysobacteraceae</taxon>
        <taxon>Marilutibacter</taxon>
    </lineage>
</organism>
<accession>A0A7W3TKD8</accession>
<dbReference type="InterPro" id="IPR051531">
    <property type="entry name" value="N-acetyltransferase"/>
</dbReference>
<dbReference type="PANTHER" id="PTHR43792:SF16">
    <property type="entry name" value="N-ACETYLTRANSFERASE DOMAIN-CONTAINING PROTEIN"/>
    <property type="match status" value="1"/>
</dbReference>
<sequence length="179" mass="19720">MSGSLRTARFQLRPLQADDPADRDLYVALYTSPAVMARIMPPLAAAGATAAFERTCRHNARDTPGHRHWSVVEAATGRRAGVVGLLREGRCVEIGGVLLPAWWNRGVSREAYARIIDHAFEAMGVDLVFGERVDDAHARLIDRLFAPLGLARVPAGARVDGRCRWELRQADWAARRDGP</sequence>
<dbReference type="RefSeq" id="WP_182685580.1">
    <property type="nucleotide sequence ID" value="NZ_JACHTF010000004.1"/>
</dbReference>
<dbReference type="Pfam" id="PF13302">
    <property type="entry name" value="Acetyltransf_3"/>
    <property type="match status" value="1"/>
</dbReference>
<dbReference type="SUPFAM" id="SSF55729">
    <property type="entry name" value="Acyl-CoA N-acyltransferases (Nat)"/>
    <property type="match status" value="1"/>
</dbReference>
<protein>
    <submittedName>
        <fullName evidence="2">GNAT family N-acetyltransferase</fullName>
    </submittedName>
</protein>
<dbReference type="InterPro" id="IPR016181">
    <property type="entry name" value="Acyl_CoA_acyltransferase"/>
</dbReference>
<evidence type="ECO:0000313" key="3">
    <source>
        <dbReference type="Proteomes" id="UP000523196"/>
    </source>
</evidence>
<reference evidence="2 3" key="1">
    <citation type="submission" date="2020-08" db="EMBL/GenBank/DDBJ databases">
        <authorList>
            <person name="Xu S."/>
            <person name="Li A."/>
        </authorList>
    </citation>
    <scope>NUCLEOTIDE SEQUENCE [LARGE SCALE GENOMIC DNA]</scope>
    <source>
        <strain evidence="2 3">119BY6-57</strain>
    </source>
</reference>
<dbReference type="PANTHER" id="PTHR43792">
    <property type="entry name" value="GNAT FAMILY, PUTATIVE (AFU_ORTHOLOGUE AFUA_3G00765)-RELATED-RELATED"/>
    <property type="match status" value="1"/>
</dbReference>